<evidence type="ECO:0000259" key="2">
    <source>
        <dbReference type="Pfam" id="PF13392"/>
    </source>
</evidence>
<evidence type="ECO:0000256" key="1">
    <source>
        <dbReference type="SAM" id="MobiDB-lite"/>
    </source>
</evidence>
<sequence length="273" mass="31440">MPKGKKFTPEQLHFLEEQYQKLTVADLSVAFNKRYRRAQTPGSIKVCLRNHRIRCDHKSKGYRGQLMNAKQYAWVKERYREIPRTPLTAEFNAMFGKNITVVQMTTFLKNHGVLSGRDGKYKEGRPSTPAMRAALMRPGQTNSTSFKPGPRPDQERPMWSERVDTKGSVWLKIPEADPHRPGVPYRWVPKAPVVWEQANGPKPPKHIITFKDCDQLNCDLGNLICISRQLLFRLNKYDYMRQPAALRPSIFAIAELEVALFARQKEHAEGDHG</sequence>
<accession>A0A0F9IJK2</accession>
<feature type="region of interest" description="Disordered" evidence="1">
    <location>
        <begin position="139"/>
        <end position="158"/>
    </location>
</feature>
<proteinExistence type="predicted"/>
<evidence type="ECO:0000313" key="3">
    <source>
        <dbReference type="EMBL" id="KKL93990.1"/>
    </source>
</evidence>
<dbReference type="Pfam" id="PF13392">
    <property type="entry name" value="HNH_3"/>
    <property type="match status" value="1"/>
</dbReference>
<comment type="caution">
    <text evidence="3">The sequence shown here is derived from an EMBL/GenBank/DDBJ whole genome shotgun (WGS) entry which is preliminary data.</text>
</comment>
<name>A0A0F9IJK2_9ZZZZ</name>
<dbReference type="InterPro" id="IPR003615">
    <property type="entry name" value="HNH_nuc"/>
</dbReference>
<dbReference type="EMBL" id="LAZR01019045">
    <property type="protein sequence ID" value="KKL93990.1"/>
    <property type="molecule type" value="Genomic_DNA"/>
</dbReference>
<organism evidence="3">
    <name type="scientific">marine sediment metagenome</name>
    <dbReference type="NCBI Taxonomy" id="412755"/>
    <lineage>
        <taxon>unclassified sequences</taxon>
        <taxon>metagenomes</taxon>
        <taxon>ecological metagenomes</taxon>
    </lineage>
</organism>
<gene>
    <name evidence="3" type="ORF">LCGC14_1869180</name>
</gene>
<feature type="domain" description="HNH nuclease" evidence="2">
    <location>
        <begin position="193"/>
        <end position="229"/>
    </location>
</feature>
<protein>
    <recommendedName>
        <fullName evidence="2">HNH nuclease domain-containing protein</fullName>
    </recommendedName>
</protein>
<dbReference type="AlphaFoldDB" id="A0A0F9IJK2"/>
<reference evidence="3" key="1">
    <citation type="journal article" date="2015" name="Nature">
        <title>Complex archaea that bridge the gap between prokaryotes and eukaryotes.</title>
        <authorList>
            <person name="Spang A."/>
            <person name="Saw J.H."/>
            <person name="Jorgensen S.L."/>
            <person name="Zaremba-Niedzwiedzka K."/>
            <person name="Martijn J."/>
            <person name="Lind A.E."/>
            <person name="van Eijk R."/>
            <person name="Schleper C."/>
            <person name="Guy L."/>
            <person name="Ettema T.J."/>
        </authorList>
    </citation>
    <scope>NUCLEOTIDE SEQUENCE</scope>
</reference>